<accession>A0A6J6TEJ9</accession>
<protein>
    <submittedName>
        <fullName evidence="2">Unannotated protein</fullName>
    </submittedName>
</protein>
<gene>
    <name evidence="1" type="ORF">UFOPK1358_00532</name>
    <name evidence="2" type="ORF">UFOPK2766_01343</name>
</gene>
<dbReference type="EMBL" id="CAEZYU010000059">
    <property type="protein sequence ID" value="CAB4745606.1"/>
    <property type="molecule type" value="Genomic_DNA"/>
</dbReference>
<reference evidence="2" key="1">
    <citation type="submission" date="2020-05" db="EMBL/GenBank/DDBJ databases">
        <authorList>
            <person name="Chiriac C."/>
            <person name="Salcher M."/>
            <person name="Ghai R."/>
            <person name="Kavagutti S V."/>
        </authorList>
    </citation>
    <scope>NUCLEOTIDE SEQUENCE</scope>
</reference>
<evidence type="ECO:0000313" key="2">
    <source>
        <dbReference type="EMBL" id="CAB4745606.1"/>
    </source>
</evidence>
<dbReference type="EMBL" id="CAEZSF010000034">
    <property type="protein sequence ID" value="CAB4533071.1"/>
    <property type="molecule type" value="Genomic_DNA"/>
</dbReference>
<dbReference type="AlphaFoldDB" id="A0A6J6TEJ9"/>
<dbReference type="SUPFAM" id="SSF159245">
    <property type="entry name" value="AttH-like"/>
    <property type="match status" value="1"/>
</dbReference>
<evidence type="ECO:0000313" key="1">
    <source>
        <dbReference type="EMBL" id="CAB4533071.1"/>
    </source>
</evidence>
<proteinExistence type="predicted"/>
<name>A0A6J6TEJ9_9ZZZZ</name>
<sequence length="386" mass="42471">MANNPIGPLGIADEGFNHQIADTFAVVGTSDPAWTEKVCAMAMARDGSLQIGFGLGRYPNRNVLDAYAAVSRGAEQTTVRGSRNLSSDAETTAVGPISYEVIEPLQQVRFSLQANEIQPISFEILFDGVVPPQLEERTHMRDQFRVSADLVRYHQTGVASGWIERDGERTEVTPESWVCTRDHSWGVRYDVGPPAVDRGDSNAFPAGVGFMMIWCPALMERPDGSRYALHLHFTLVQMPGFVQKTVTAGVEHIDGSVEPILDLHPELRFDPENRRLLGGRVTGTMQDGSQRPIQIEVLGDTGIQLGAGLYFGLDGHHHGEWRGDFHLDGERIEDCRSPETARRLHQIRDTAVRVTDPVGDGVGWGNCQPIAAGPWPELGLADDPWM</sequence>
<organism evidence="2">
    <name type="scientific">freshwater metagenome</name>
    <dbReference type="NCBI Taxonomy" id="449393"/>
    <lineage>
        <taxon>unclassified sequences</taxon>
        <taxon>metagenomes</taxon>
        <taxon>ecological metagenomes</taxon>
    </lineage>
</organism>